<protein>
    <submittedName>
        <fullName evidence="1">16777_t:CDS:1</fullName>
    </submittedName>
</protein>
<evidence type="ECO:0000313" key="1">
    <source>
        <dbReference type="EMBL" id="CAG8444868.1"/>
    </source>
</evidence>
<name>A0ACA9K081_9GLOM</name>
<comment type="caution">
    <text evidence="1">The sequence shown here is derived from an EMBL/GenBank/DDBJ whole genome shotgun (WGS) entry which is preliminary data.</text>
</comment>
<evidence type="ECO:0000313" key="2">
    <source>
        <dbReference type="Proteomes" id="UP000789525"/>
    </source>
</evidence>
<sequence>MAKDLANNDQNSKLTNWEPFTSREKLQEFLNSDNTDAILYQGINRIRKQLTDEIRKIRAGDSSTDNRSSAKGITKLETPILELFSKLVQYTSIIPPLRSTGTILIRSILKTYMRTLVKTNVLENKNFANLIFKGLIRDPFELVDEVLTKIYDYVIADKNINRTTKLLFFNHTVLGQCNPEPPESKNIIADVVHRFLLSICCSPGVGICFRDLGWYPANTPSTPSHNTEKSTIDKKTRVHNVILSSFINSLNPAEDFRQRELLLRILEACPELVQVLEKTNIHPVTPPKVNTVMENILPRVFGRSTLSKCLLNNSPLVNYETMITLCIAFQKLDKVFQAFSKVIDDLEDLDEGADRAPEDTRPSSLWREAISQTFEEMKRRVPDIQVFLKHLSRTLSDGQKISTPSMIDDANDEQIRNVMLREAVLKILKYYHKYLPEAVAESKFDISNFIPASLSQIHLGTQLNLLELLNVIPDFNFSIKSENRYLATFLSLYMCTPYSQIRSSTEGVLENLLSRSIIFQHDPCELSIWLESLPRILPEDKSVIEFEEQLSVVRFLDESIEIFLKDPFPYIDELGQIILRGASENSGGELIESGVMEVDNDTNTLLREKLSRAHGASGNPPLHYPFSPLLVALIRQYQKKKDDPNIDYVDIGDSKNPRRKGHWNVADYVGNIDTFFQHYATLKRSCLDIEPIEDGDTTMLNKEESKAKDLCQTILKDTNPTILETAKIKFLELMSNIPVSILNRHLMDLLNYCKNTLGWVKFEPIIRYLNYRLPSCGSLFELEDVKSILNEANPERSTKNCDTKMDLIDEESSQRFLIGSLLELFSFSDLLTNAMFHMDNPSIKEILRKALSSCPPNHLLLSARHLMLYVDCIFNNPLDENVSALKFCFDLLTELVTRVVNDSIIEAGFISDYIIELINASISEIIINPISSNIAKRRSSKTAKYLGEFREILLNKVSNVIKGIESGVIPLDALSENMGFTLSAFVSVLKASELSQILLPLVNMDISKIAACSSEEAAMSPYIIFLSRVLSAISHYNLRKVINEIILGKLNHIWQIHPSREMENILLRVVEVCLPPGLVKPIDSTDLRMMRSYLPPSWTKNFDKGLARDVLGNLNDTRSRILAVLLVIDSEIRLEFVSKVLETPTLLDPLAMDDILMIVSTFLKVVAMKSDLRFSWSSTATHDDQRLVFSLSEQYGCQFFHQIAVSQMLKAIPSEFSIATCAFLCLSPSLKLIGAIENLMVNGSSNNDMFNVDCLSVLDCYLERNHGDVDESNLKRFLSDLLHQSTLFMENDVFKRYDREILVSLFTRIDNLIRFIPRNVNLDANIIGEFIFVLLEKRLEEPIILKCVASLISSEYTKEHLLGPPLDRVVEAIINNSQFKSLTRIPNISKEAESSTLLTRITVCSLLNAIFRTSPAVCCKSSFLSSLLACYGASTSLADQMLLEIFMLYEKSNNSSIGPYAMIWGSGSIRPIDRRGLMGQKIVVESLDLIDPMKMMTSYTRFPIDKRLEVKVSVSGILSLPESERVTRAVYDPSFFLPIFASLFSYGNLLDCRKLIEINALGFIVVSLSSTVEDVRKAGYYLMDEFYVLLENANFREKKQVLLLLNSLKNSIVERRDGKPPQRLPTIITVFFAHALNIFTNPAHFMYPLINKFLLQRPLIDLEDIPMFYSLFHSSSDNHQKERVWILRLLSAGLKTDEARLGYNIRALLFVSRRQCFLQACDRGVPLSDKRDDVVWLLNYLDSILRIFYHLTLVSSPSKQIFTPYHVSCILQFLEHCELLVTPDVLAANLPFLPIHINHNRRPSQSDSLDELYVLDHDFVKVYRQIIRMLFELVVNNNIQDAELVDKIISRTFLLGVSSEARQWTIECLSMNLSN</sequence>
<gene>
    <name evidence="1" type="ORF">ACOLOM_LOCUS451</name>
</gene>
<organism evidence="1 2">
    <name type="scientific">Acaulospora colombiana</name>
    <dbReference type="NCBI Taxonomy" id="27376"/>
    <lineage>
        <taxon>Eukaryota</taxon>
        <taxon>Fungi</taxon>
        <taxon>Fungi incertae sedis</taxon>
        <taxon>Mucoromycota</taxon>
        <taxon>Glomeromycotina</taxon>
        <taxon>Glomeromycetes</taxon>
        <taxon>Diversisporales</taxon>
        <taxon>Acaulosporaceae</taxon>
        <taxon>Acaulospora</taxon>
    </lineage>
</organism>
<proteinExistence type="predicted"/>
<dbReference type="EMBL" id="CAJVPT010000458">
    <property type="protein sequence ID" value="CAG8444868.1"/>
    <property type="molecule type" value="Genomic_DNA"/>
</dbReference>
<keyword evidence="2" id="KW-1185">Reference proteome</keyword>
<reference evidence="1" key="1">
    <citation type="submission" date="2021-06" db="EMBL/GenBank/DDBJ databases">
        <authorList>
            <person name="Kallberg Y."/>
            <person name="Tangrot J."/>
            <person name="Rosling A."/>
        </authorList>
    </citation>
    <scope>NUCLEOTIDE SEQUENCE</scope>
    <source>
        <strain evidence="1">CL356</strain>
    </source>
</reference>
<accession>A0ACA9K081</accession>
<dbReference type="Proteomes" id="UP000789525">
    <property type="component" value="Unassembled WGS sequence"/>
</dbReference>